<dbReference type="NCBIfam" id="TIGR01720">
    <property type="entry name" value="NRPS-para261"/>
    <property type="match status" value="1"/>
</dbReference>
<dbReference type="Gene3D" id="3.30.300.30">
    <property type="match status" value="1"/>
</dbReference>
<dbReference type="InterPro" id="IPR023213">
    <property type="entry name" value="CAT-like_dom_sf"/>
</dbReference>
<dbReference type="InterPro" id="IPR006162">
    <property type="entry name" value="Ppantetheine_attach_site"/>
</dbReference>
<evidence type="ECO:0000256" key="5">
    <source>
        <dbReference type="ARBA" id="ARBA00022737"/>
    </source>
</evidence>
<dbReference type="GO" id="GO:0017000">
    <property type="term" value="P:antibiotic biosynthetic process"/>
    <property type="evidence" value="ECO:0007669"/>
    <property type="project" value="UniProtKB-KW"/>
</dbReference>
<dbReference type="Gene3D" id="1.10.1200.10">
    <property type="entry name" value="ACP-like"/>
    <property type="match status" value="1"/>
</dbReference>
<evidence type="ECO:0000256" key="3">
    <source>
        <dbReference type="ARBA" id="ARBA00022450"/>
    </source>
</evidence>
<evidence type="ECO:0000256" key="1">
    <source>
        <dbReference type="ARBA" id="ARBA00001957"/>
    </source>
</evidence>
<keyword evidence="3" id="KW-0596">Phosphopantetheine</keyword>
<sequence length="2007" mass="216408">MVGRREPGVRYSLTAAQLDMWLSAELLGDTPEFNPAQYVVLRGPVDDELLRGSALVAARETDAYRLFFGEHADGAPWQALADGLPADVMPVVDLRGEDDPAAAAAAWMHADGARPIDHRVAPLWRWALLRVAADESWWYHRSHHLICDIFSFNLLTQRVAEIYSAAHRPRYFGSWADVVAEDQAYQRSADRVADERYWLDSVAEAVQSRQDEHRPERQRPSRRRTVAVDAALRGAVLDRCADLGLRVPHFLVAAFAAYQRQLTDRDDVLFSLPTAARRSLLARSTPGLLANVAPVVLHLPDGTTVRQLTGATTARLAEITARSRYRGEDLARKLGVAGNGAWFGPVLNVVDFNRPVRFGAAVQADVPRNLSVGPVRDLTVTTYGWSRGDHSWLDIDVEDGVAAGAELALHEERFLELLDRLARGPVDGATPSSTVDLRLTGQWGAGAAPGATASVPDLIASHTVAWPDRTAVVCGQDQLSFGELGKRADALAVRLRQVGVTVESAVAVLVPRGLELAVAFQGVLRSGGVYVPVNPGLPAERLAFLLADVGATVAVTTAALAGELAGFAGEVLVLDDSSPAADAALVRINPDALAYVAYTSGSTGRPKGVAVTHAALSSYVDGWRQALAPLGGAGTVLSMSGPGFDVSIGDMTRALAFGQTVVFLPHDEAVSVDSLHRTLADHEVEIAEIVPGMLLRDLAAHCRAAGPVESLRLVISGTDMWTYDALVSAVAAVAPNAVPGNVFGVTEAAIDSIFHPVTARPEHEGEVVPIGGPLAGVDAFVVDGWLRPVPVGVEGELLVGGAGLARGYAGRPDLTAERFLPDVFGGSGGRLYRTGDRARWRADGVLEFLGRVDEQVKIRGYRVEPGEVEVVIGDHPDVRDVVVVARDGGPHGGKRLVAYVVAENQNLAGVQLRSWLRERVPDYLVPSVLVTLDRLPLTPNGKVDRRGLPDPEPGTAEAYEAPRTSTEDALATVWSQVLGVERVGVHDNFFELGGDSILSLQIVARARAAGLGVDVADVLSHQTVAELAAVVRDAPAVTTAEQGVVTGPVPFTPIQRWFLAQDIPDRDHWNWSGVFELAPGTDADCLASALNAVVAHHDALRIRFTPEGQYNAGIEHAGLRVVAVHDDEVPAEMSTAQKSLRLADGPLVAAVFFDRGSQPAWLGLVVHHVVMDGVSWNVLLEDLDTAYRSEALGAKTSSFQQWAEHLLELEVGGEREHWVAATSDVVALPVDHDGPNNERSARIHTTWLDAGTTAVLLGDAHKAYRTQGNDLLLAALVRTLGPWAGTDELTIDLESHGREGLDLSRTVGWFTSIFPVRLSRHADLGTTVKTVKEQLRAVPRRGVGYGVLRWLRGELADAPDRPVLFNYLGSAAGTGDLLRRELPATLRGAATAGRGTRSHVLNLEVTRTAGGQLQVEWHYSADLHDAATVERLAETYQRELEELVEHCRSGVSGLTPSDFPLASLAQNEVDRLAARFPELVDVYRLAPVQSGMLFGVVGAPADGDGLYWGQGIYELTGTVDADRLAGAWRTVIARQPALRSGFVWEGVSEPVQVVLADVDVPLQLRDWSGLDGDTQQERLRELLAQDRALGFDLAAPPLTRLYLVDRGCGQYWLVWGLYQGLCDGWSLPVVMDEVSAVYQGEALAPVRSYREFIAWLDRRDPAEPERFWRTYLDGFEAPTPLPVDRLASSHYAQDRRRTALSADVTAKIVDLARRERVTLSAVVQAAWAKVLSASSGEDEVVFGLTVSGRPPELAGVESTVGLFINTLPVRAVVPSDVPFTSWLRELRDNQVALQRFECSPLVDVQRWSAVPAGRALFDSIVVLRNYPGGRTRVADFELSPLLDSVEQGNYPLTFAVDVDATLRIEAEYSTAAFDAVTVERILHQLTVVLAAVAEQPELAVRDVPLQRPEQAAALVAWGAGPVPAAERPVPDLIDGWARTSAEVAVICGEERLTFAELGARADALAGRLRRRGVTTESPVAVLVPRGIELAVAFQGVLRSGGVYVPVN</sequence>
<dbReference type="GO" id="GO:0003824">
    <property type="term" value="F:catalytic activity"/>
    <property type="evidence" value="ECO:0007669"/>
    <property type="project" value="InterPro"/>
</dbReference>
<dbReference type="PROSITE" id="PS00455">
    <property type="entry name" value="AMP_BINDING"/>
    <property type="match status" value="1"/>
</dbReference>
<dbReference type="Pfam" id="PF00550">
    <property type="entry name" value="PP-binding"/>
    <property type="match status" value="1"/>
</dbReference>
<keyword evidence="6" id="KW-0045">Antibiotic biosynthesis</keyword>
<dbReference type="InterPro" id="IPR025110">
    <property type="entry name" value="AMP-bd_C"/>
</dbReference>
<dbReference type="InterPro" id="IPR020845">
    <property type="entry name" value="AMP-binding_CS"/>
</dbReference>
<dbReference type="PANTHER" id="PTHR45527:SF1">
    <property type="entry name" value="FATTY ACID SYNTHASE"/>
    <property type="match status" value="1"/>
</dbReference>
<reference evidence="9 10" key="1">
    <citation type="submission" date="2018-05" db="EMBL/GenBank/DDBJ databases">
        <title>Genomic Encyclopedia of Type Strains, Phase IV (KMG-IV): sequencing the most valuable type-strain genomes for metagenomic binning, comparative biology and taxonomic classification.</title>
        <authorList>
            <person name="Goeker M."/>
        </authorList>
    </citation>
    <scope>NUCLEOTIDE SEQUENCE [LARGE SCALE GENOMIC DNA]</scope>
    <source>
        <strain evidence="9 10">DSM 45480</strain>
    </source>
</reference>
<dbReference type="GO" id="GO:0005737">
    <property type="term" value="C:cytoplasm"/>
    <property type="evidence" value="ECO:0007669"/>
    <property type="project" value="TreeGrafter"/>
</dbReference>
<dbReference type="GO" id="GO:0008610">
    <property type="term" value="P:lipid biosynthetic process"/>
    <property type="evidence" value="ECO:0007669"/>
    <property type="project" value="UniProtKB-ARBA"/>
</dbReference>
<dbReference type="GO" id="GO:0031177">
    <property type="term" value="F:phosphopantetheine binding"/>
    <property type="evidence" value="ECO:0007669"/>
    <property type="project" value="InterPro"/>
</dbReference>
<dbReference type="Gene3D" id="3.30.559.10">
    <property type="entry name" value="Chloramphenicol acetyltransferase-like domain"/>
    <property type="match status" value="3"/>
</dbReference>
<evidence type="ECO:0000256" key="4">
    <source>
        <dbReference type="ARBA" id="ARBA00022553"/>
    </source>
</evidence>
<accession>A0A316HZY2</accession>
<name>A0A316HZY2_9PSEU</name>
<feature type="domain" description="Carrier" evidence="8">
    <location>
        <begin position="961"/>
        <end position="1035"/>
    </location>
</feature>
<dbReference type="Gene3D" id="3.40.50.980">
    <property type="match status" value="2"/>
</dbReference>
<dbReference type="InterPro" id="IPR036736">
    <property type="entry name" value="ACP-like_sf"/>
</dbReference>
<protein>
    <submittedName>
        <fullName evidence="9">Non-ribosomal peptide synthase protein (TIGR01720 family)/amino acid adenylation domain-containing protein</fullName>
    </submittedName>
</protein>
<dbReference type="SUPFAM" id="SSF47336">
    <property type="entry name" value="ACP-like"/>
    <property type="match status" value="1"/>
</dbReference>
<proteinExistence type="inferred from homology"/>
<evidence type="ECO:0000313" key="10">
    <source>
        <dbReference type="Proteomes" id="UP000246005"/>
    </source>
</evidence>
<comment type="cofactor">
    <cofactor evidence="1">
        <name>pantetheine 4'-phosphate</name>
        <dbReference type="ChEBI" id="CHEBI:47942"/>
    </cofactor>
</comment>
<comment type="caution">
    <text evidence="9">The sequence shown here is derived from an EMBL/GenBank/DDBJ whole genome shotgun (WGS) entry which is preliminary data.</text>
</comment>
<dbReference type="RefSeq" id="WP_146231628.1">
    <property type="nucleotide sequence ID" value="NZ_QGHB01000006.1"/>
</dbReference>
<dbReference type="PROSITE" id="PS00012">
    <property type="entry name" value="PHOSPHOPANTETHEINE"/>
    <property type="match status" value="1"/>
</dbReference>
<dbReference type="Pfam" id="PF13193">
    <property type="entry name" value="AMP-binding_C"/>
    <property type="match status" value="1"/>
</dbReference>
<dbReference type="SUPFAM" id="SSF56801">
    <property type="entry name" value="Acetyl-CoA synthetase-like"/>
    <property type="match status" value="2"/>
</dbReference>
<dbReference type="InterPro" id="IPR010060">
    <property type="entry name" value="NRPS_synth"/>
</dbReference>
<dbReference type="CDD" id="cd05930">
    <property type="entry name" value="A_NRPS"/>
    <property type="match status" value="1"/>
</dbReference>
<dbReference type="InterPro" id="IPR020806">
    <property type="entry name" value="PKS_PP-bd"/>
</dbReference>
<dbReference type="Pfam" id="PF00668">
    <property type="entry name" value="Condensation"/>
    <property type="match status" value="3"/>
</dbReference>
<dbReference type="Proteomes" id="UP000246005">
    <property type="component" value="Unassembled WGS sequence"/>
</dbReference>
<evidence type="ECO:0000313" key="9">
    <source>
        <dbReference type="EMBL" id="PWK85701.1"/>
    </source>
</evidence>
<dbReference type="Gene3D" id="3.40.50.12780">
    <property type="entry name" value="N-terminal domain of ligase-like"/>
    <property type="match status" value="1"/>
</dbReference>
<dbReference type="CDD" id="cd19543">
    <property type="entry name" value="DCL_NRPS"/>
    <property type="match status" value="1"/>
</dbReference>
<dbReference type="NCBIfam" id="TIGR01733">
    <property type="entry name" value="AA-adenyl-dom"/>
    <property type="match status" value="1"/>
</dbReference>
<dbReference type="PROSITE" id="PS50075">
    <property type="entry name" value="CARRIER"/>
    <property type="match status" value="1"/>
</dbReference>
<dbReference type="EMBL" id="QGHB01000006">
    <property type="protein sequence ID" value="PWK85701.1"/>
    <property type="molecule type" value="Genomic_DNA"/>
</dbReference>
<evidence type="ECO:0000256" key="2">
    <source>
        <dbReference type="ARBA" id="ARBA00006432"/>
    </source>
</evidence>
<dbReference type="FunFam" id="1.10.1200.10:FF:000005">
    <property type="entry name" value="Nonribosomal peptide synthetase 1"/>
    <property type="match status" value="1"/>
</dbReference>
<keyword evidence="4" id="KW-0597">Phosphoprotein</keyword>
<dbReference type="Pfam" id="PF00501">
    <property type="entry name" value="AMP-binding"/>
    <property type="match status" value="2"/>
</dbReference>
<dbReference type="InterPro" id="IPR009081">
    <property type="entry name" value="PP-bd_ACP"/>
</dbReference>
<evidence type="ECO:0000259" key="8">
    <source>
        <dbReference type="PROSITE" id="PS50075"/>
    </source>
</evidence>
<dbReference type="InterPro" id="IPR045851">
    <property type="entry name" value="AMP-bd_C_sf"/>
</dbReference>
<dbReference type="Gene3D" id="2.30.38.10">
    <property type="entry name" value="Luciferase, Domain 3"/>
    <property type="match status" value="1"/>
</dbReference>
<dbReference type="GO" id="GO:0044550">
    <property type="term" value="P:secondary metabolite biosynthetic process"/>
    <property type="evidence" value="ECO:0007669"/>
    <property type="project" value="TreeGrafter"/>
</dbReference>
<dbReference type="SUPFAM" id="SSF52777">
    <property type="entry name" value="CoA-dependent acyltransferases"/>
    <property type="match status" value="6"/>
</dbReference>
<dbReference type="InterPro" id="IPR000873">
    <property type="entry name" value="AMP-dep_synth/lig_dom"/>
</dbReference>
<organism evidence="9 10">
    <name type="scientific">Lentzea atacamensis</name>
    <dbReference type="NCBI Taxonomy" id="531938"/>
    <lineage>
        <taxon>Bacteria</taxon>
        <taxon>Bacillati</taxon>
        <taxon>Actinomycetota</taxon>
        <taxon>Actinomycetes</taxon>
        <taxon>Pseudonocardiales</taxon>
        <taxon>Pseudonocardiaceae</taxon>
        <taxon>Lentzea</taxon>
    </lineage>
</organism>
<dbReference type="PANTHER" id="PTHR45527">
    <property type="entry name" value="NONRIBOSOMAL PEPTIDE SYNTHETASE"/>
    <property type="match status" value="1"/>
</dbReference>
<feature type="region of interest" description="Disordered" evidence="7">
    <location>
        <begin position="940"/>
        <end position="963"/>
    </location>
</feature>
<dbReference type="GO" id="GO:0043041">
    <property type="term" value="P:amino acid activation for nonribosomal peptide biosynthetic process"/>
    <property type="evidence" value="ECO:0007669"/>
    <property type="project" value="TreeGrafter"/>
</dbReference>
<gene>
    <name evidence="9" type="ORF">C8D88_106329</name>
</gene>
<evidence type="ECO:0000256" key="6">
    <source>
        <dbReference type="ARBA" id="ARBA00023194"/>
    </source>
</evidence>
<dbReference type="InterPro" id="IPR001242">
    <property type="entry name" value="Condensation_dom"/>
</dbReference>
<dbReference type="InterPro" id="IPR042099">
    <property type="entry name" value="ANL_N_sf"/>
</dbReference>
<feature type="non-terminal residue" evidence="9">
    <location>
        <position position="2007"/>
    </location>
</feature>
<dbReference type="CDD" id="cd19534">
    <property type="entry name" value="E_NRPS"/>
    <property type="match status" value="1"/>
</dbReference>
<dbReference type="InterPro" id="IPR010071">
    <property type="entry name" value="AA_adenyl_dom"/>
</dbReference>
<evidence type="ECO:0000256" key="7">
    <source>
        <dbReference type="SAM" id="MobiDB-lite"/>
    </source>
</evidence>
<dbReference type="SMART" id="SM00823">
    <property type="entry name" value="PKS_PP"/>
    <property type="match status" value="1"/>
</dbReference>
<comment type="similarity">
    <text evidence="2">Belongs to the ATP-dependent AMP-binding enzyme family.</text>
</comment>
<keyword evidence="5" id="KW-0677">Repeat</keyword>
<dbReference type="Gene3D" id="3.30.559.30">
    <property type="entry name" value="Nonribosomal peptide synthetase, condensation domain"/>
    <property type="match status" value="3"/>
</dbReference>
<dbReference type="FunFam" id="3.30.300.30:FF:000010">
    <property type="entry name" value="Enterobactin synthetase component F"/>
    <property type="match status" value="1"/>
</dbReference>